<evidence type="ECO:0000313" key="2">
    <source>
        <dbReference type="EMBL" id="QNP59845.1"/>
    </source>
</evidence>
<reference evidence="2 3" key="1">
    <citation type="submission" date="2020-08" db="EMBL/GenBank/DDBJ databases">
        <title>Genome sequence of Acidovorax monticola KACC 19171T.</title>
        <authorList>
            <person name="Hyun D.-W."/>
            <person name="Bae J.-W."/>
        </authorList>
    </citation>
    <scope>NUCLEOTIDE SEQUENCE [LARGE SCALE GENOMIC DNA]</scope>
    <source>
        <strain evidence="2 3">KACC 19171</strain>
    </source>
</reference>
<dbReference type="KEGG" id="amon:H9L24_02340"/>
<dbReference type="Proteomes" id="UP000516057">
    <property type="component" value="Chromosome"/>
</dbReference>
<dbReference type="Gene3D" id="3.90.79.40">
    <property type="entry name" value="EvaA sugar 2,3-dehydratase subunit"/>
    <property type="match status" value="2"/>
</dbReference>
<name>A0A7H0HH29_9BURK</name>
<dbReference type="GO" id="GO:0016829">
    <property type="term" value="F:lyase activity"/>
    <property type="evidence" value="ECO:0007669"/>
    <property type="project" value="InterPro"/>
</dbReference>
<keyword evidence="3" id="KW-1185">Reference proteome</keyword>
<sequence length="451" mass="49504">MPEPSANAIARWLARCREHSGLVVEHIPFSQCLEWSFVDGVLQHSTGRFFSVVGLHCDDGPPHLKGLALPIIDQPEIGILGFVVRRGKAGWEWLLQAKTEPGNIGGTQIGPSVQATQSNYLRVHGGRPTEMIELFTDGAGMGRRIADVEQSEQGDRFLGKYNRNMVVEVPPQFKAPVQDAWQWFQAGEVRQALAQDFMFNTDARSVLCCADWTLLCDADGAGPFAVWRHQGGFGEQLLQSFEVSLPASGHAAAVAKLIEVRETCALQVSAVPLQALPGWQCNDWAIECEQPRTDPVVRPFRVHSADREVRHWCQPLLTNRAEGRAVLVCTRRDGVLQFLLHPSVEPGFTERAQFGPSLLTGLGHANPDALVAAIDACGARAHLSVRQSDEGGRFKDSVARYEIVELPTEAAEQLGNSGAWVTLSALRAMSSERSLLSNELRSCISLLLHWA</sequence>
<dbReference type="AlphaFoldDB" id="A0A7H0HH29"/>
<dbReference type="EMBL" id="CP060790">
    <property type="protein sequence ID" value="QNP59845.1"/>
    <property type="molecule type" value="Genomic_DNA"/>
</dbReference>
<organism evidence="2 3">
    <name type="scientific">Paenacidovorax monticola</name>
    <dbReference type="NCBI Taxonomy" id="1926868"/>
    <lineage>
        <taxon>Bacteria</taxon>
        <taxon>Pseudomonadati</taxon>
        <taxon>Pseudomonadota</taxon>
        <taxon>Betaproteobacteria</taxon>
        <taxon>Burkholderiales</taxon>
        <taxon>Comamonadaceae</taxon>
        <taxon>Paenacidovorax</taxon>
    </lineage>
</organism>
<dbReference type="Pfam" id="PF03559">
    <property type="entry name" value="Hexose_dehydrat"/>
    <property type="match status" value="2"/>
</dbReference>
<evidence type="ECO:0000259" key="1">
    <source>
        <dbReference type="Pfam" id="PF03559"/>
    </source>
</evidence>
<dbReference type="RefSeq" id="WP_187736826.1">
    <property type="nucleotide sequence ID" value="NZ_CP060790.1"/>
</dbReference>
<dbReference type="InterPro" id="IPR038153">
    <property type="entry name" value="EvaA-like_sf"/>
</dbReference>
<accession>A0A7H0HH29</accession>
<dbReference type="InterPro" id="IPR005212">
    <property type="entry name" value="EvaA-like"/>
</dbReference>
<feature type="domain" description="dTDP-4-dehydro-6-deoxy-alpha-D-glucopyranose 2,3-dehydratase" evidence="1">
    <location>
        <begin position="8"/>
        <end position="209"/>
    </location>
</feature>
<evidence type="ECO:0000313" key="3">
    <source>
        <dbReference type="Proteomes" id="UP000516057"/>
    </source>
</evidence>
<gene>
    <name evidence="2" type="ORF">H9L24_02340</name>
</gene>
<feature type="domain" description="dTDP-4-dehydro-6-deoxy-alpha-D-glucopyranose 2,3-dehydratase" evidence="1">
    <location>
        <begin position="259"/>
        <end position="447"/>
    </location>
</feature>
<proteinExistence type="predicted"/>
<protein>
    <submittedName>
        <fullName evidence="2">NDP-hexose 2,3-dehydratase family protein</fullName>
    </submittedName>
</protein>